<evidence type="ECO:0000259" key="1">
    <source>
        <dbReference type="Pfam" id="PF04738"/>
    </source>
</evidence>
<organism evidence="3 4">
    <name type="scientific">Clostridium niameyense</name>
    <dbReference type="NCBI Taxonomy" id="1622073"/>
    <lineage>
        <taxon>Bacteria</taxon>
        <taxon>Bacillati</taxon>
        <taxon>Bacillota</taxon>
        <taxon>Clostridia</taxon>
        <taxon>Eubacteriales</taxon>
        <taxon>Clostridiaceae</taxon>
        <taxon>Clostridium</taxon>
    </lineage>
</organism>
<dbReference type="Pfam" id="PF04738">
    <property type="entry name" value="Lant_dehydr_N"/>
    <property type="match status" value="1"/>
</dbReference>
<sequence>MGFECQDYFMIRTPGLPVKYLKKYESQEKDIYEFIRSDDKLDVFFRKALLISSKSLYYSYINKPDNVKKYNNLKDSLLKYFIRSVIRTTPYGYFAGVSMSKFSNETKLVKNKSLIDLKVDNEWINSLIYILEREEVILKKLKFQFNKLCYISGDRFKNPYFTNNGKAKKNEKIVEENNIKYTNLIGLIKDKANSFISYEDLKKEILQSYPGAPEKLVENTIKMLMENEYLFSNLRIPSYCKENLNHVIKVLEDINYKGKYLEQLRLVRNLIEEYKKEEKIKTLENIYHSMANLCKNKNYLNLNLGNEFRYNNLTKDVKIRIERLADLLYKIPVKMNSIHTFKEKFIERYGLNVEVPLIKIIDKNDFNGLSFLDTNLIDNTKDETKINNIINNKIFKSILNGESEVYFTSKDFKDIDQTEVNFPKSFDINILITLLNEKYNLYLGPNIGSNKAGSMFQRFSECFNSKELGEYNKIYKKEEELYKNEYLLVEVRELFCYGNQSNVINNNKNYRYFISFGNCYEEYDNEITINDIYVGVSNSAKIYIKSRKHNKKIKIITDNMLNPNLNNNIIKLLKYICETYEEYPENRLSSLITNLNYKYIPRIYFEDIIVSPRKWIIDKTDIKSTNYEEFKKQLKLNQMIYKMDSVLYITCFDNRIIVNLDKDEYIRILYAEFKKSKKLEFNEVEKGLLEGTIVKDLRDNEYVNECIFSIIKVNNKQNQKQLSFKNNIILADENRNFLLCEDGWIYFKLYGVDNRENEILTIFLHQLLKDLNNVDHFFLRYADDKGSHLRIRIKFENEKRANEKLPQIIQWVRELMNKKVANSIIFDVYEREINRYGGKEIIESCEKVFFQDSITVEKILSKYDLTLKNNIEKIYIFGIVSILKNLTKDINEMFLIIDTCKFNNIYRHQYREKHKQYIRFIQDLLDEKVEKYLDIYPEFLEEKKVLNQFQKKMDKQFLNNRNTNDKVSIILSIIHMYCNRVTGKREYENKYLEITRNSLYHIIKMKKYCNNKISSKRLDT</sequence>
<proteinExistence type="predicted"/>
<name>A0A6M0R7Y4_9CLOT</name>
<dbReference type="Proteomes" id="UP000473885">
    <property type="component" value="Unassembled WGS sequence"/>
</dbReference>
<dbReference type="RefSeq" id="WP_163248603.1">
    <property type="nucleotide sequence ID" value="NZ_SXDP01000002.1"/>
</dbReference>
<dbReference type="InterPro" id="IPR006827">
    <property type="entry name" value="Lant_deHydtase_N"/>
</dbReference>
<evidence type="ECO:0000313" key="3">
    <source>
        <dbReference type="EMBL" id="NEZ46346.1"/>
    </source>
</evidence>
<protein>
    <recommendedName>
        <fullName evidence="5">Lantibiotic dehydratase</fullName>
    </recommendedName>
</protein>
<dbReference type="NCBIfam" id="TIGR03891">
    <property type="entry name" value="thiopep_ocin"/>
    <property type="match status" value="1"/>
</dbReference>
<evidence type="ECO:0000313" key="4">
    <source>
        <dbReference type="Proteomes" id="UP000473885"/>
    </source>
</evidence>
<evidence type="ECO:0000259" key="2">
    <source>
        <dbReference type="Pfam" id="PF14028"/>
    </source>
</evidence>
<keyword evidence="4" id="KW-1185">Reference proteome</keyword>
<comment type="caution">
    <text evidence="3">The sequence shown here is derived from an EMBL/GenBank/DDBJ whole genome shotgun (WGS) entry which is preliminary data.</text>
</comment>
<dbReference type="AlphaFoldDB" id="A0A6M0R7Y4"/>
<feature type="domain" description="Lantibiotic dehydratase N-terminal" evidence="1">
    <location>
        <begin position="45"/>
        <end position="669"/>
    </location>
</feature>
<dbReference type="EMBL" id="SXDP01000002">
    <property type="protein sequence ID" value="NEZ46346.1"/>
    <property type="molecule type" value="Genomic_DNA"/>
</dbReference>
<dbReference type="InterPro" id="IPR023809">
    <property type="entry name" value="Thiopep_bacteriocin_synth_dom"/>
</dbReference>
<reference evidence="3 4" key="1">
    <citation type="submission" date="2019-04" db="EMBL/GenBank/DDBJ databases">
        <title>Genome sequencing of Clostridium botulinum Groups I-IV and Clostridium butyricum.</title>
        <authorList>
            <person name="Brunt J."/>
            <person name="Van Vliet A.H.M."/>
            <person name="Stringer S.C."/>
            <person name="Carter A.T."/>
            <person name="Peck M.W."/>
        </authorList>
    </citation>
    <scope>NUCLEOTIDE SEQUENCE [LARGE SCALE GENOMIC DNA]</scope>
    <source>
        <strain evidence="3 4">IFR 18/094</strain>
    </source>
</reference>
<gene>
    <name evidence="3" type="ORF">FDF74_03855</name>
</gene>
<dbReference type="Pfam" id="PF14028">
    <property type="entry name" value="Lant_dehydr_C"/>
    <property type="match status" value="1"/>
</dbReference>
<evidence type="ECO:0008006" key="5">
    <source>
        <dbReference type="Google" id="ProtNLM"/>
    </source>
</evidence>
<accession>A0A6M0R7Y4</accession>
<feature type="domain" description="Thiopeptide-type bacteriocin biosynthesis" evidence="2">
    <location>
        <begin position="744"/>
        <end position="992"/>
    </location>
</feature>